<feature type="compositionally biased region" description="Polar residues" evidence="1">
    <location>
        <begin position="87"/>
        <end position="96"/>
    </location>
</feature>
<gene>
    <name evidence="4" type="ORF">SAMN05661091_5776</name>
</gene>
<feature type="domain" description="TerB-C" evidence="3">
    <location>
        <begin position="438"/>
        <end position="653"/>
    </location>
</feature>
<evidence type="ECO:0000313" key="5">
    <source>
        <dbReference type="Proteomes" id="UP000192940"/>
    </source>
</evidence>
<dbReference type="RefSeq" id="WP_244562876.1">
    <property type="nucleotide sequence ID" value="NZ_LT840184.1"/>
</dbReference>
<dbReference type="STRING" id="1313296.SAMN05661091_5776"/>
<dbReference type="Pfam" id="PF15615">
    <property type="entry name" value="TerB_C"/>
    <property type="match status" value="1"/>
</dbReference>
<reference evidence="5" key="1">
    <citation type="submission" date="2017-04" db="EMBL/GenBank/DDBJ databases">
        <authorList>
            <person name="Varghese N."/>
            <person name="Submissions S."/>
        </authorList>
    </citation>
    <scope>NUCLEOTIDE SEQUENCE [LARGE SCALE GENOMIC DNA]</scope>
    <source>
        <strain evidence="5">N3/975</strain>
    </source>
</reference>
<keyword evidence="5" id="KW-1185">Reference proteome</keyword>
<feature type="domain" description="TerB N-terminal" evidence="2">
    <location>
        <begin position="134"/>
        <end position="255"/>
    </location>
</feature>
<dbReference type="AlphaFoldDB" id="A0A1X7HUK5"/>
<proteinExistence type="predicted"/>
<dbReference type="InterPro" id="IPR025266">
    <property type="entry name" value="TerB_N"/>
</dbReference>
<organism evidence="4 5">
    <name type="scientific">Paenibacillus uliginis N3/975</name>
    <dbReference type="NCBI Taxonomy" id="1313296"/>
    <lineage>
        <taxon>Bacteria</taxon>
        <taxon>Bacillati</taxon>
        <taxon>Bacillota</taxon>
        <taxon>Bacilli</taxon>
        <taxon>Bacillales</taxon>
        <taxon>Paenibacillaceae</taxon>
        <taxon>Paenibacillus</taxon>
    </lineage>
</organism>
<evidence type="ECO:0000256" key="1">
    <source>
        <dbReference type="SAM" id="MobiDB-lite"/>
    </source>
</evidence>
<evidence type="ECO:0000259" key="2">
    <source>
        <dbReference type="Pfam" id="PF13208"/>
    </source>
</evidence>
<name>A0A1X7HUK5_9BACL</name>
<evidence type="ECO:0000313" key="4">
    <source>
        <dbReference type="EMBL" id="SMF92337.1"/>
    </source>
</evidence>
<feature type="region of interest" description="Disordered" evidence="1">
    <location>
        <begin position="44"/>
        <end position="101"/>
    </location>
</feature>
<dbReference type="Proteomes" id="UP000192940">
    <property type="component" value="Chromosome I"/>
</dbReference>
<protein>
    <submittedName>
        <fullName evidence="4">TerB-C domain-containing protein</fullName>
    </submittedName>
</protein>
<accession>A0A1X7HUK5</accession>
<sequence length="668" mass="76881">MEHFRKKDEINIDNVRHTIVRNNDIRFAEFELGGEERDTLIPARKPRTVEGRQNRNLGGLQEGRAGAELSMDDLNFWDEKDSDGPEISSQAESSPSGDKDRLHMVDIPLQSVITAAVTHASPPSTEIPSSEGVRYYSREQQFVIRARELAWHVEPEHPFVPFKSYWPTYDNMSSAQYKWYFYWREEVRSGRYPDTDLSYLFLYMYELINGIGWSNPAQGWQLLDSVWNAYRQRFPKLDTYAKEWLFDFSLIHGLDMPVMETYNRIPRSLSSELKELEWLRRFTAQPLTLNWDLLNDLMDYEPNKSRFYQEGGRKDMKTYGPKVVALVDAYLGKTKGQRLIDIFKPRERMQERYIFRSAVYDYDIYGRTASVMTLPISGHAPLRHYITNLIRMMENKLRELRGFKGRLRGIEVDPEIEKLVARFLKKEIHPTGNDSTGKMAQPEVQIDRAKLLRIQQESDDVRDMLLVDGPENSEPILGTTSRKESYTRNVPIQMDIFEMDRVADDSILEPPTMMSVNEKKGLFTEEVLVVDTEFVDHLACIGNEEAEEQASAQAVSDHLASQQRKANEPLAATATLPDVSINWDTKNLDSEWRVLAEQLTPAHLEALYALKVGPDLAMLQAVAERAGSMPALLIDEINDAAMETIGDLLIDGETLVDEYIAMLDQLTR</sequence>
<evidence type="ECO:0000259" key="3">
    <source>
        <dbReference type="Pfam" id="PF15615"/>
    </source>
</evidence>
<dbReference type="EMBL" id="LT840184">
    <property type="protein sequence ID" value="SMF92337.1"/>
    <property type="molecule type" value="Genomic_DNA"/>
</dbReference>
<dbReference type="InterPro" id="IPR028932">
    <property type="entry name" value="TerB-C"/>
</dbReference>
<dbReference type="Pfam" id="PF13208">
    <property type="entry name" value="TerB_N"/>
    <property type="match status" value="1"/>
</dbReference>